<reference evidence="2 3" key="1">
    <citation type="submission" date="2024-01" db="EMBL/GenBank/DDBJ databases">
        <title>Genome assemblies of Stephania.</title>
        <authorList>
            <person name="Yang L."/>
        </authorList>
    </citation>
    <scope>NUCLEOTIDE SEQUENCE [LARGE SCALE GENOMIC DNA]</scope>
    <source>
        <strain evidence="2">YNDBR</strain>
        <tissue evidence="2">Leaf</tissue>
    </source>
</reference>
<dbReference type="PANTHER" id="PTHR33095">
    <property type="entry name" value="OS07G0619500 PROTEIN"/>
    <property type="match status" value="1"/>
</dbReference>
<feature type="region of interest" description="Disordered" evidence="1">
    <location>
        <begin position="200"/>
        <end position="262"/>
    </location>
</feature>
<feature type="compositionally biased region" description="Polar residues" evidence="1">
    <location>
        <begin position="206"/>
        <end position="219"/>
    </location>
</feature>
<feature type="compositionally biased region" description="Low complexity" evidence="1">
    <location>
        <begin position="56"/>
        <end position="82"/>
    </location>
</feature>
<dbReference type="EMBL" id="JBBNAF010000002">
    <property type="protein sequence ID" value="KAK9162987.1"/>
    <property type="molecule type" value="Genomic_DNA"/>
</dbReference>
<dbReference type="Pfam" id="PF07816">
    <property type="entry name" value="DUF1645"/>
    <property type="match status" value="1"/>
</dbReference>
<organism evidence="2 3">
    <name type="scientific">Stephania yunnanensis</name>
    <dbReference type="NCBI Taxonomy" id="152371"/>
    <lineage>
        <taxon>Eukaryota</taxon>
        <taxon>Viridiplantae</taxon>
        <taxon>Streptophyta</taxon>
        <taxon>Embryophyta</taxon>
        <taxon>Tracheophyta</taxon>
        <taxon>Spermatophyta</taxon>
        <taxon>Magnoliopsida</taxon>
        <taxon>Ranunculales</taxon>
        <taxon>Menispermaceae</taxon>
        <taxon>Menispermoideae</taxon>
        <taxon>Cissampelideae</taxon>
        <taxon>Stephania</taxon>
    </lineage>
</organism>
<feature type="compositionally biased region" description="Polar residues" evidence="1">
    <location>
        <begin position="42"/>
        <end position="55"/>
    </location>
</feature>
<evidence type="ECO:0000313" key="3">
    <source>
        <dbReference type="Proteomes" id="UP001420932"/>
    </source>
</evidence>
<dbReference type="PANTHER" id="PTHR33095:SF81">
    <property type="entry name" value="OS07G0619500 PROTEIN"/>
    <property type="match status" value="1"/>
</dbReference>
<evidence type="ECO:0000256" key="1">
    <source>
        <dbReference type="SAM" id="MobiDB-lite"/>
    </source>
</evidence>
<keyword evidence="3" id="KW-1185">Reference proteome</keyword>
<accession>A0AAP0L1Z1</accession>
<dbReference type="InterPro" id="IPR012442">
    <property type="entry name" value="DUF1645_plant"/>
</dbReference>
<comment type="caution">
    <text evidence="2">The sequence shown here is derived from an EMBL/GenBank/DDBJ whole genome shotgun (WGS) entry which is preliminary data.</text>
</comment>
<protein>
    <submittedName>
        <fullName evidence="2">Uncharacterized protein</fullName>
    </submittedName>
</protein>
<feature type="compositionally biased region" description="Low complexity" evidence="1">
    <location>
        <begin position="160"/>
        <end position="174"/>
    </location>
</feature>
<gene>
    <name evidence="2" type="ORF">Syun_003889</name>
</gene>
<dbReference type="Proteomes" id="UP001420932">
    <property type="component" value="Unassembled WGS sequence"/>
</dbReference>
<feature type="region of interest" description="Disordered" evidence="1">
    <location>
        <begin position="26"/>
        <end position="123"/>
    </location>
</feature>
<sequence>MEVVSPGLQSTDFNFDCGCSTPYLSAPSSPKRSGAAHFYYSAPTSPTRASSIYQDSNSNNNNNNNNSGSGRSSGAASVSSVNIPFGWEEKPGKPKSNHDEYNDDDGNNKHEEEDDFEFDFSGKFERASSTADELFDKGRIRPLKPPPAGLQLAFEISSIGSPISSPKSPRSPKQIIRDGFSPLRKKDIDIDPFEAAIERARLETEPPQQQRGRQRVLSSSDRKGTRSLSPLRALSEQQQLEQQMINEGSSSSRGGASTPNSKVTTWKWSLKDLLLFRSASEGRANDYYKDPLRKYSVLSRNKHEDMKNASFRSVDSTGSWTSKRKGGGVSAHEMHYTANRAVAEEMKKKTFLPYKQGLFGCMGFNPAVQRFGRRFDL</sequence>
<feature type="region of interest" description="Disordered" evidence="1">
    <location>
        <begin position="160"/>
        <end position="181"/>
    </location>
</feature>
<proteinExistence type="predicted"/>
<name>A0AAP0L1Z1_9MAGN</name>
<evidence type="ECO:0000313" key="2">
    <source>
        <dbReference type="EMBL" id="KAK9162987.1"/>
    </source>
</evidence>
<feature type="compositionally biased region" description="Polar residues" evidence="1">
    <location>
        <begin position="235"/>
        <end position="262"/>
    </location>
</feature>
<feature type="compositionally biased region" description="Basic and acidic residues" evidence="1">
    <location>
        <begin position="87"/>
        <end position="111"/>
    </location>
</feature>
<dbReference type="AlphaFoldDB" id="A0AAP0L1Z1"/>